<organism evidence="1 2">
    <name type="scientific">Protopolystoma xenopodis</name>
    <dbReference type="NCBI Taxonomy" id="117903"/>
    <lineage>
        <taxon>Eukaryota</taxon>
        <taxon>Metazoa</taxon>
        <taxon>Spiralia</taxon>
        <taxon>Lophotrochozoa</taxon>
        <taxon>Platyhelminthes</taxon>
        <taxon>Monogenea</taxon>
        <taxon>Polyopisthocotylea</taxon>
        <taxon>Polystomatidea</taxon>
        <taxon>Polystomatidae</taxon>
        <taxon>Protopolystoma</taxon>
    </lineage>
</organism>
<keyword evidence="2" id="KW-1185">Reference proteome</keyword>
<sequence>MVTASIDDVQTAKYYTPGTSPTSLIIIGLASCTIYKLDAYAVGIAGISNLAVSILGETSKGVI</sequence>
<dbReference type="EMBL" id="CAAALY010114673">
    <property type="protein sequence ID" value="VEL30706.1"/>
    <property type="molecule type" value="Genomic_DNA"/>
</dbReference>
<reference evidence="1" key="1">
    <citation type="submission" date="2018-11" db="EMBL/GenBank/DDBJ databases">
        <authorList>
            <consortium name="Pathogen Informatics"/>
        </authorList>
    </citation>
    <scope>NUCLEOTIDE SEQUENCE</scope>
</reference>
<name>A0A448X8H0_9PLAT</name>
<proteinExistence type="predicted"/>
<evidence type="ECO:0000313" key="2">
    <source>
        <dbReference type="Proteomes" id="UP000784294"/>
    </source>
</evidence>
<accession>A0A448X8H0</accession>
<protein>
    <submittedName>
        <fullName evidence="1">Uncharacterized protein</fullName>
    </submittedName>
</protein>
<evidence type="ECO:0000313" key="1">
    <source>
        <dbReference type="EMBL" id="VEL30706.1"/>
    </source>
</evidence>
<gene>
    <name evidence="1" type="ORF">PXEA_LOCUS24146</name>
</gene>
<dbReference type="Proteomes" id="UP000784294">
    <property type="component" value="Unassembled WGS sequence"/>
</dbReference>
<comment type="caution">
    <text evidence="1">The sequence shown here is derived from an EMBL/GenBank/DDBJ whole genome shotgun (WGS) entry which is preliminary data.</text>
</comment>
<dbReference type="AlphaFoldDB" id="A0A448X8H0"/>